<name>A0A7K3WPL1_9FLAO</name>
<gene>
    <name evidence="3" type="ORF">G3O08_05590</name>
</gene>
<reference evidence="3 4" key="1">
    <citation type="submission" date="2020-02" db="EMBL/GenBank/DDBJ databases">
        <title>Out from the shadows clarifying the taxonomy of the family Cryomorphaceae and related taxa by utilizing the GTDB taxonomic framework.</title>
        <authorList>
            <person name="Bowman J.P."/>
        </authorList>
    </citation>
    <scope>NUCLEOTIDE SEQUENCE [LARGE SCALE GENOMIC DNA]</scope>
    <source>
        <strain evidence="3 4">QSSC 1-22</strain>
    </source>
</reference>
<dbReference type="EMBL" id="JAAGVY010000007">
    <property type="protein sequence ID" value="NEN22971.1"/>
    <property type="molecule type" value="Genomic_DNA"/>
</dbReference>
<keyword evidence="4" id="KW-1185">Reference proteome</keyword>
<evidence type="ECO:0000256" key="2">
    <source>
        <dbReference type="SAM" id="Phobius"/>
    </source>
</evidence>
<organism evidence="3 4">
    <name type="scientific">Cryomorpha ignava</name>
    <dbReference type="NCBI Taxonomy" id="101383"/>
    <lineage>
        <taxon>Bacteria</taxon>
        <taxon>Pseudomonadati</taxon>
        <taxon>Bacteroidota</taxon>
        <taxon>Flavobacteriia</taxon>
        <taxon>Flavobacteriales</taxon>
        <taxon>Cryomorphaceae</taxon>
        <taxon>Cryomorpha</taxon>
    </lineage>
</organism>
<protein>
    <recommendedName>
        <fullName evidence="5">S-adenosyl-methyltransferase</fullName>
    </recommendedName>
</protein>
<accession>A0A7K3WPL1</accession>
<dbReference type="Proteomes" id="UP000486602">
    <property type="component" value="Unassembled WGS sequence"/>
</dbReference>
<feature type="transmembrane region" description="Helical" evidence="2">
    <location>
        <begin position="39"/>
        <end position="58"/>
    </location>
</feature>
<dbReference type="Pfam" id="PF19579">
    <property type="entry name" value="FtsL_2"/>
    <property type="match status" value="1"/>
</dbReference>
<feature type="coiled-coil region" evidence="1">
    <location>
        <begin position="59"/>
        <end position="93"/>
    </location>
</feature>
<comment type="caution">
    <text evidence="3">The sequence shown here is derived from an EMBL/GenBank/DDBJ whole genome shotgun (WGS) entry which is preliminary data.</text>
</comment>
<evidence type="ECO:0000313" key="4">
    <source>
        <dbReference type="Proteomes" id="UP000486602"/>
    </source>
</evidence>
<proteinExistence type="predicted"/>
<keyword evidence="2" id="KW-1133">Transmembrane helix</keyword>
<evidence type="ECO:0000313" key="3">
    <source>
        <dbReference type="EMBL" id="NEN22971.1"/>
    </source>
</evidence>
<keyword evidence="2" id="KW-0812">Transmembrane</keyword>
<evidence type="ECO:0000256" key="1">
    <source>
        <dbReference type="SAM" id="Coils"/>
    </source>
</evidence>
<keyword evidence="2" id="KW-0472">Membrane</keyword>
<evidence type="ECO:0008006" key="5">
    <source>
        <dbReference type="Google" id="ProtNLM"/>
    </source>
</evidence>
<dbReference type="InterPro" id="IPR045755">
    <property type="entry name" value="FtsL-like"/>
</dbReference>
<keyword evidence="1" id="KW-0175">Coiled coil</keyword>
<sequence length="129" mass="14419">MSKANKNKKDEKKKGGFARGVNALLSGKFLTREYVQSNLPFIFFIVAIMVCYIAYGYYAENNMKEMVSSEAELQELKSRNLAVQAKLGKLRAQSTVEESIKELGLHESTTPPTIIRLSKAENLSILGIE</sequence>
<dbReference type="AlphaFoldDB" id="A0A7K3WPL1"/>
<dbReference type="RefSeq" id="WP_163283727.1">
    <property type="nucleotide sequence ID" value="NZ_JAAGVY010000007.1"/>
</dbReference>